<dbReference type="OrthoDB" id="9881183at2"/>
<name>A0A174LP16_9FIRM</name>
<sequence length="98" mass="11487">MEKCNLTQVPCRKAIMDVVQANKDRRSLQHIYELAELFRIACSGNEAFMELSEEDQERFWLITDALMMNDPEDLKRVHNLANYLMVKRIKDNAKVAEV</sequence>
<dbReference type="AlphaFoldDB" id="A0A174LP16"/>
<evidence type="ECO:0000313" key="2">
    <source>
        <dbReference type="Proteomes" id="UP000095712"/>
    </source>
</evidence>
<dbReference type="Proteomes" id="UP000095712">
    <property type="component" value="Unassembled WGS sequence"/>
</dbReference>
<protein>
    <submittedName>
        <fullName evidence="1">Uncharacterized protein</fullName>
    </submittedName>
</protein>
<reference evidence="1 2" key="1">
    <citation type="submission" date="2015-09" db="EMBL/GenBank/DDBJ databases">
        <authorList>
            <consortium name="Pathogen Informatics"/>
        </authorList>
    </citation>
    <scope>NUCLEOTIDE SEQUENCE [LARGE SCALE GENOMIC DNA]</scope>
    <source>
        <strain evidence="1 2">2789STDY5834911</strain>
    </source>
</reference>
<proteinExistence type="predicted"/>
<organism evidence="1 2">
    <name type="scientific">Blautia wexlerae</name>
    <dbReference type="NCBI Taxonomy" id="418240"/>
    <lineage>
        <taxon>Bacteria</taxon>
        <taxon>Bacillati</taxon>
        <taxon>Bacillota</taxon>
        <taxon>Clostridia</taxon>
        <taxon>Lachnospirales</taxon>
        <taxon>Lachnospiraceae</taxon>
        <taxon>Blautia</taxon>
    </lineage>
</organism>
<dbReference type="EMBL" id="CZAW01000008">
    <property type="protein sequence ID" value="CUP23249.1"/>
    <property type="molecule type" value="Genomic_DNA"/>
</dbReference>
<gene>
    <name evidence="1" type="ORF">ERS852523_00958</name>
</gene>
<evidence type="ECO:0000313" key="1">
    <source>
        <dbReference type="EMBL" id="CUP23249.1"/>
    </source>
</evidence>
<dbReference type="RefSeq" id="WP_055149867.1">
    <property type="nucleotide sequence ID" value="NZ_CZAW01000008.1"/>
</dbReference>
<accession>A0A174LP16</accession>